<organism evidence="2 3">
    <name type="scientific">Adineta steineri</name>
    <dbReference type="NCBI Taxonomy" id="433720"/>
    <lineage>
        <taxon>Eukaryota</taxon>
        <taxon>Metazoa</taxon>
        <taxon>Spiralia</taxon>
        <taxon>Gnathifera</taxon>
        <taxon>Rotifera</taxon>
        <taxon>Eurotatoria</taxon>
        <taxon>Bdelloidea</taxon>
        <taxon>Adinetida</taxon>
        <taxon>Adinetidae</taxon>
        <taxon>Adineta</taxon>
    </lineage>
</organism>
<comment type="caution">
    <text evidence="2">The sequence shown here is derived from an EMBL/GenBank/DDBJ whole genome shotgun (WGS) entry which is preliminary data.</text>
</comment>
<reference evidence="2" key="1">
    <citation type="submission" date="2021-02" db="EMBL/GenBank/DDBJ databases">
        <authorList>
            <person name="Nowell W R."/>
        </authorList>
    </citation>
    <scope>NUCLEOTIDE SEQUENCE</scope>
</reference>
<name>A0A816CHR1_9BILA</name>
<proteinExistence type="predicted"/>
<evidence type="ECO:0000313" key="2">
    <source>
        <dbReference type="EMBL" id="CAF1622090.1"/>
    </source>
</evidence>
<protein>
    <submittedName>
        <fullName evidence="2">Uncharacterized protein</fullName>
    </submittedName>
</protein>
<sequence>MDSISCISDIEIEENDASEVGEPGSPGSSIETVDTGIWGHTLYGEMQACAVSTGNCNSATLYGPGIPPVENEDNDDEDVTFWNYDTIGIYDSDELDSISDEMDIEWVNVDMVNSEWINVDIVNSEWDYMDNDKEWISIIDLD</sequence>
<accession>A0A816CHR1</accession>
<evidence type="ECO:0000313" key="1">
    <source>
        <dbReference type="EMBL" id="CAF1424438.1"/>
    </source>
</evidence>
<dbReference type="EMBL" id="CAJNOI010001579">
    <property type="protein sequence ID" value="CAF1424438.1"/>
    <property type="molecule type" value="Genomic_DNA"/>
</dbReference>
<keyword evidence="3" id="KW-1185">Reference proteome</keyword>
<dbReference type="EMBL" id="CAJNOM010001906">
    <property type="protein sequence ID" value="CAF1622090.1"/>
    <property type="molecule type" value="Genomic_DNA"/>
</dbReference>
<evidence type="ECO:0000313" key="3">
    <source>
        <dbReference type="Proteomes" id="UP000663832"/>
    </source>
</evidence>
<dbReference type="AlphaFoldDB" id="A0A816CHR1"/>
<dbReference type="Proteomes" id="UP000663832">
    <property type="component" value="Unassembled WGS sequence"/>
</dbReference>
<gene>
    <name evidence="1" type="ORF">BJG266_LOCUS38963</name>
    <name evidence="2" type="ORF">QVE165_LOCUS55848</name>
</gene>
<dbReference type="Proteomes" id="UP000663877">
    <property type="component" value="Unassembled WGS sequence"/>
</dbReference>